<feature type="transmembrane region" description="Helical" evidence="14">
    <location>
        <begin position="690"/>
        <end position="711"/>
    </location>
</feature>
<dbReference type="PROSITE" id="PS51721">
    <property type="entry name" value="G_CP"/>
    <property type="match status" value="1"/>
</dbReference>
<dbReference type="OrthoDB" id="269151at2759"/>
<evidence type="ECO:0000256" key="13">
    <source>
        <dbReference type="ARBA" id="ARBA00023136"/>
    </source>
</evidence>
<dbReference type="GO" id="GO:0016887">
    <property type="term" value="F:ATP hydrolysis activity"/>
    <property type="evidence" value="ECO:0007669"/>
    <property type="project" value="InterPro"/>
</dbReference>
<feature type="transmembrane region" description="Helical" evidence="14">
    <location>
        <begin position="796"/>
        <end position="814"/>
    </location>
</feature>
<dbReference type="InterPro" id="IPR003593">
    <property type="entry name" value="AAA+_ATPase"/>
</dbReference>
<evidence type="ECO:0000256" key="2">
    <source>
        <dbReference type="ARBA" id="ARBA00004173"/>
    </source>
</evidence>
<dbReference type="InterPro" id="IPR013525">
    <property type="entry name" value="ABC2_TM"/>
</dbReference>
<dbReference type="InterPro" id="IPR052215">
    <property type="entry name" value="Plant_ABCG"/>
</dbReference>
<feature type="transmembrane region" description="Helical" evidence="14">
    <location>
        <begin position="1143"/>
        <end position="1161"/>
    </location>
</feature>
<evidence type="ECO:0000256" key="3">
    <source>
        <dbReference type="ARBA" id="ARBA00005814"/>
    </source>
</evidence>
<feature type="transmembrane region" description="Helical" evidence="14">
    <location>
        <begin position="1104"/>
        <end position="1122"/>
    </location>
</feature>
<evidence type="ECO:0000313" key="17">
    <source>
        <dbReference type="EMBL" id="KAF3442678.1"/>
    </source>
</evidence>
<keyword evidence="7" id="KW-0378">Hydrolase</keyword>
<dbReference type="GO" id="GO:0016020">
    <property type="term" value="C:membrane"/>
    <property type="evidence" value="ECO:0007669"/>
    <property type="project" value="UniProtKB-SubCell"/>
</dbReference>
<dbReference type="GO" id="GO:0140359">
    <property type="term" value="F:ABC-type transporter activity"/>
    <property type="evidence" value="ECO:0007669"/>
    <property type="project" value="InterPro"/>
</dbReference>
<dbReference type="FunFam" id="3.40.50.300:FF:001008">
    <property type="entry name" value="Mitochondrial GTPase 1"/>
    <property type="match status" value="1"/>
</dbReference>
<dbReference type="CDD" id="cd01856">
    <property type="entry name" value="YlqF"/>
    <property type="match status" value="1"/>
</dbReference>
<dbReference type="Proteomes" id="UP000796880">
    <property type="component" value="Unassembled WGS sequence"/>
</dbReference>
<accession>A0A8K0GZ53</accession>
<dbReference type="PANTHER" id="PTHR48042">
    <property type="entry name" value="ABC TRANSPORTER G FAMILY MEMBER 11"/>
    <property type="match status" value="1"/>
</dbReference>
<dbReference type="SUPFAM" id="SSF52540">
    <property type="entry name" value="P-loop containing nucleoside triphosphate hydrolases"/>
    <property type="match status" value="3"/>
</dbReference>
<gene>
    <name evidence="17" type="ORF">FNV43_RR16595</name>
</gene>
<dbReference type="Gene3D" id="3.40.50.300">
    <property type="entry name" value="P-loop containing nucleotide triphosphate hydrolases"/>
    <property type="match status" value="3"/>
</dbReference>
<evidence type="ECO:0000256" key="12">
    <source>
        <dbReference type="ARBA" id="ARBA00023134"/>
    </source>
</evidence>
<protein>
    <submittedName>
        <fullName evidence="17">Uncharacterized protein</fullName>
    </submittedName>
</protein>
<evidence type="ECO:0000256" key="10">
    <source>
        <dbReference type="ARBA" id="ARBA00022989"/>
    </source>
</evidence>
<dbReference type="GO" id="GO:0005525">
    <property type="term" value="F:GTP binding"/>
    <property type="evidence" value="ECO:0007669"/>
    <property type="project" value="UniProtKB-KW"/>
</dbReference>
<feature type="transmembrane region" description="Helical" evidence="14">
    <location>
        <begin position="768"/>
        <end position="790"/>
    </location>
</feature>
<reference evidence="17" key="1">
    <citation type="submission" date="2020-03" db="EMBL/GenBank/DDBJ databases">
        <title>A high-quality chromosome-level genome assembly of a woody plant with both climbing and erect habits, Rhamnella rubrinervis.</title>
        <authorList>
            <person name="Lu Z."/>
            <person name="Yang Y."/>
            <person name="Zhu X."/>
            <person name="Sun Y."/>
        </authorList>
    </citation>
    <scope>NUCLEOTIDE SEQUENCE</scope>
    <source>
        <strain evidence="17">BYM</strain>
        <tissue evidence="17">Leaf</tissue>
    </source>
</reference>
<evidence type="ECO:0000256" key="8">
    <source>
        <dbReference type="ARBA" id="ARBA00022840"/>
    </source>
</evidence>
<keyword evidence="18" id="KW-1185">Reference proteome</keyword>
<organism evidence="17 18">
    <name type="scientific">Rhamnella rubrinervis</name>
    <dbReference type="NCBI Taxonomy" id="2594499"/>
    <lineage>
        <taxon>Eukaryota</taxon>
        <taxon>Viridiplantae</taxon>
        <taxon>Streptophyta</taxon>
        <taxon>Embryophyta</taxon>
        <taxon>Tracheophyta</taxon>
        <taxon>Spermatophyta</taxon>
        <taxon>Magnoliopsida</taxon>
        <taxon>eudicotyledons</taxon>
        <taxon>Gunneridae</taxon>
        <taxon>Pentapetalae</taxon>
        <taxon>rosids</taxon>
        <taxon>fabids</taxon>
        <taxon>Rosales</taxon>
        <taxon>Rhamnaceae</taxon>
        <taxon>rhamnoid group</taxon>
        <taxon>Rhamneae</taxon>
        <taxon>Rhamnella</taxon>
    </lineage>
</organism>
<proteinExistence type="inferred from homology"/>
<keyword evidence="9" id="KW-0809">Transit peptide</keyword>
<evidence type="ECO:0000259" key="16">
    <source>
        <dbReference type="PROSITE" id="PS51721"/>
    </source>
</evidence>
<evidence type="ECO:0000256" key="14">
    <source>
        <dbReference type="SAM" id="Phobius"/>
    </source>
</evidence>
<keyword evidence="6" id="KW-0547">Nucleotide-binding</keyword>
<feature type="domain" description="CP-type G" evidence="16">
    <location>
        <begin position="39"/>
        <end position="208"/>
    </location>
</feature>
<evidence type="ECO:0000256" key="11">
    <source>
        <dbReference type="ARBA" id="ARBA00023128"/>
    </source>
</evidence>
<feature type="transmembrane region" description="Helical" evidence="14">
    <location>
        <begin position="1245"/>
        <end position="1263"/>
    </location>
</feature>
<evidence type="ECO:0000256" key="5">
    <source>
        <dbReference type="ARBA" id="ARBA00022692"/>
    </source>
</evidence>
<sequence>MGGNGVRELVKKGLGLGEMGFNSGGGAINWFPGHMAAATRAIRDRLKVADMVIEVRDARIPLSSANKDLQGHLSSKRRVLALNKKDLANPNIMQKWIRYFDSCKQDCIPINAHSRSSVNKLLELVEVKLKEVISREPTLLVMVVGVPNVGKSALINSIHQIASSRFPVQKMKRARVGPLPGVTQDIAGYKIAHQPSIYVLDTPGVLVPNIADIETGLKLALSGSVKDSVVGEERIAQYLLAVLNTRGTPLHWKDLNTRRTEGCESIQNVEYSLKNLRTKRKPPNNSGVLYIEDLVAEVQHALHSSLSEFKGDVGDENDLEELIEKQFETLQNALKIPHKGSESRLMILDGHKGDGRVAGRSRNRRGGREGCDPGKYIKYKVDEGMWKMEMKEGGDPMSSLAEPEHIRRRPYLVWQDLTVVVAKSRKLLNDLTGFAQPNKLMALMGPSGSGKSTLLDALAGRLSANSYMTQEDVFLGTLTVRETITYSANLRVSDKSKSKEDIKELVERTITEMGLENCADNKIGNWHLRGISNGEKKRLSIGLEILTQPYTMLLDEPTTGLDSASAYFVILSLRNIALDGRIVVCSIHQPSYYLFDLFHDFYLLSCGEAVYFGEAKLAVKEETLSLSNKSNSSTLWWKQLDTLIRRSCVNMSRDMGYYWLRIVFYVLVSVTLGSIFFGTDTSYLAIIARVECEAFIYGFMLCLSIGGLPSFMEELKAYNRERLNKHYGEAVLSIANFISSLPFLVVITVSSGAVINTMVKLHNGFSHFCYFCINLFCCISVVESSVMVVAVLVPNVLMGIGIGTSLIVFMMMSSEIFRRPPDLPKFLALSNVLHQLCFVGITGRLSANVKMAGNVTYKGKMESRNSCAGISYMTQEDVFLGTLTVRETITYSANLRVSDKSKSKEDITELVERTITEMGLENCADNKIGNWHLRGISNGEKKRLSIGLEILTQPYTMLLDEPTTGLDSASAYFVILSLRNIALDGRIVICSIHQPSYYLFDLFNDFYLLSCGEAVYFGEAKLAVKGITTLSDSLVNLTTREIKEILIQKYKASEYSTTARNKLRDMTSNVETLSLSNKSNSSTLWCKQLDTLIRRSCVNMSRDMGYYWLRILFYVLVSVSLGSIYFRTDTSYLAITARVKCEAFIYGFMICLSIGGLPSFMEELKVFNRERLSKHYGEAVLSIANFISSLPFLVLIAVSSGAVINGMVKFHNGFSHFCYFCLSLFCCISVIECSMMVVAVLVPNVLMGIGIGTSLIVFMMMSSEIFRRPPDLPKFFWRYPMSYISFASWALQGVYKNDMVGLEFDSMVPGEYKIKGETVVQTTLGISMEHSKWWDLGALMCLLIFHRLLLYVGRLASAYTYPGDHLQQEATKPPIRQA</sequence>
<comment type="subcellular location">
    <subcellularLocation>
        <location evidence="1">Membrane</location>
        <topology evidence="1">Multi-pass membrane protein</topology>
    </subcellularLocation>
    <subcellularLocation>
        <location evidence="2">Mitochondrion</location>
    </subcellularLocation>
</comment>
<dbReference type="InterPro" id="IPR006073">
    <property type="entry name" value="GTP-bd"/>
</dbReference>
<keyword evidence="8" id="KW-0067">ATP-binding</keyword>
<dbReference type="Gene3D" id="1.10.1580.10">
    <property type="match status" value="1"/>
</dbReference>
<keyword evidence="10 14" id="KW-1133">Transmembrane helix</keyword>
<comment type="similarity">
    <text evidence="3">Belongs to the ABC transporter superfamily. ABCG family. Eye pigment precursor importer (TC 3.A.1.204) subfamily.</text>
</comment>
<feature type="transmembrane region" description="Helical" evidence="14">
    <location>
        <begin position="731"/>
        <end position="756"/>
    </location>
</feature>
<dbReference type="PANTHER" id="PTHR48042:SF8">
    <property type="entry name" value="ABC-2 TYPE TRANSPORTER TRANSMEMBRANE DOMAIN-CONTAINING PROTEIN"/>
    <property type="match status" value="1"/>
</dbReference>
<dbReference type="GO" id="GO:0005524">
    <property type="term" value="F:ATP binding"/>
    <property type="evidence" value="ECO:0007669"/>
    <property type="project" value="UniProtKB-KW"/>
</dbReference>
<evidence type="ECO:0000313" key="18">
    <source>
        <dbReference type="Proteomes" id="UP000796880"/>
    </source>
</evidence>
<evidence type="ECO:0000259" key="15">
    <source>
        <dbReference type="PROSITE" id="PS50893"/>
    </source>
</evidence>
<dbReference type="PROSITE" id="PS50893">
    <property type="entry name" value="ABC_TRANSPORTER_2"/>
    <property type="match status" value="2"/>
</dbReference>
<feature type="domain" description="ABC transporter" evidence="15">
    <location>
        <begin position="412"/>
        <end position="631"/>
    </location>
</feature>
<keyword evidence="4" id="KW-0813">Transport</keyword>
<dbReference type="InterPro" id="IPR003439">
    <property type="entry name" value="ABC_transporter-like_ATP-bd"/>
</dbReference>
<evidence type="ECO:0000256" key="6">
    <source>
        <dbReference type="ARBA" id="ARBA00022741"/>
    </source>
</evidence>
<feature type="transmembrane region" description="Helical" evidence="14">
    <location>
        <begin position="658"/>
        <end position="678"/>
    </location>
</feature>
<dbReference type="Pfam" id="PF00005">
    <property type="entry name" value="ABC_tran"/>
    <property type="match status" value="2"/>
</dbReference>
<evidence type="ECO:0000256" key="4">
    <source>
        <dbReference type="ARBA" id="ARBA00022448"/>
    </source>
</evidence>
<evidence type="ECO:0000256" key="9">
    <source>
        <dbReference type="ARBA" id="ARBA00022946"/>
    </source>
</evidence>
<feature type="domain" description="ABC transporter" evidence="15">
    <location>
        <begin position="811"/>
        <end position="1036"/>
    </location>
</feature>
<dbReference type="Pfam" id="PF01926">
    <property type="entry name" value="MMR_HSR1"/>
    <property type="match status" value="1"/>
</dbReference>
<dbReference type="InterPro" id="IPR030378">
    <property type="entry name" value="G_CP_dom"/>
</dbReference>
<feature type="transmembrane region" description="Helical" evidence="14">
    <location>
        <begin position="1217"/>
        <end position="1239"/>
    </location>
</feature>
<dbReference type="GO" id="GO:0005739">
    <property type="term" value="C:mitochondrion"/>
    <property type="evidence" value="ECO:0007669"/>
    <property type="project" value="UniProtKB-SubCell"/>
</dbReference>
<dbReference type="InterPro" id="IPR027417">
    <property type="entry name" value="P-loop_NTPase"/>
</dbReference>
<dbReference type="SMART" id="SM00382">
    <property type="entry name" value="AAA"/>
    <property type="match status" value="2"/>
</dbReference>
<evidence type="ECO:0000256" key="1">
    <source>
        <dbReference type="ARBA" id="ARBA00004141"/>
    </source>
</evidence>
<evidence type="ECO:0000256" key="7">
    <source>
        <dbReference type="ARBA" id="ARBA00022801"/>
    </source>
</evidence>
<keyword evidence="13 14" id="KW-0472">Membrane</keyword>
<dbReference type="Pfam" id="PF01061">
    <property type="entry name" value="ABC2_membrane"/>
    <property type="match status" value="2"/>
</dbReference>
<comment type="caution">
    <text evidence="17">The sequence shown here is derived from an EMBL/GenBank/DDBJ whole genome shotgun (WGS) entry which is preliminary data.</text>
</comment>
<name>A0A8K0GZ53_9ROSA</name>
<feature type="transmembrane region" description="Helical" evidence="14">
    <location>
        <begin position="1181"/>
        <end position="1205"/>
    </location>
</feature>
<dbReference type="InterPro" id="IPR023179">
    <property type="entry name" value="GTP-bd_ortho_bundle_sf"/>
</dbReference>
<dbReference type="EMBL" id="VOIH02000007">
    <property type="protein sequence ID" value="KAF3442678.1"/>
    <property type="molecule type" value="Genomic_DNA"/>
</dbReference>
<keyword evidence="12" id="KW-0342">GTP-binding</keyword>
<keyword evidence="5 14" id="KW-0812">Transmembrane</keyword>
<keyword evidence="11" id="KW-0496">Mitochondrion</keyword>